<gene>
    <name evidence="1" type="ORF">GCM10011501_26450</name>
</gene>
<evidence type="ECO:0000313" key="1">
    <source>
        <dbReference type="EMBL" id="GHE95634.1"/>
    </source>
</evidence>
<keyword evidence="2" id="KW-1185">Reference proteome</keyword>
<proteinExistence type="predicted"/>
<name>A0ABQ3IV59_9GAMM</name>
<dbReference type="Proteomes" id="UP000626370">
    <property type="component" value="Unassembled WGS sequence"/>
</dbReference>
<accession>A0ABQ3IV59</accession>
<reference evidence="2" key="1">
    <citation type="journal article" date="2019" name="Int. J. Syst. Evol. Microbiol.">
        <title>The Global Catalogue of Microorganisms (GCM) 10K type strain sequencing project: providing services to taxonomists for standard genome sequencing and annotation.</title>
        <authorList>
            <consortium name="The Broad Institute Genomics Platform"/>
            <consortium name="The Broad Institute Genome Sequencing Center for Infectious Disease"/>
            <person name="Wu L."/>
            <person name="Ma J."/>
        </authorList>
    </citation>
    <scope>NUCLEOTIDE SEQUENCE [LARGE SCALE GENOMIC DNA]</scope>
    <source>
        <strain evidence="2">CGMCC 1.15922</strain>
    </source>
</reference>
<organism evidence="1 2">
    <name type="scientific">Thalassotalea profundi</name>
    <dbReference type="NCBI Taxonomy" id="2036687"/>
    <lineage>
        <taxon>Bacteria</taxon>
        <taxon>Pseudomonadati</taxon>
        <taxon>Pseudomonadota</taxon>
        <taxon>Gammaproteobacteria</taxon>
        <taxon>Alteromonadales</taxon>
        <taxon>Colwelliaceae</taxon>
        <taxon>Thalassotalea</taxon>
    </lineage>
</organism>
<dbReference type="EMBL" id="BNAH01000011">
    <property type="protein sequence ID" value="GHE95634.1"/>
    <property type="molecule type" value="Genomic_DNA"/>
</dbReference>
<protein>
    <submittedName>
        <fullName evidence="1">Uncharacterized protein</fullName>
    </submittedName>
</protein>
<evidence type="ECO:0000313" key="2">
    <source>
        <dbReference type="Proteomes" id="UP000626370"/>
    </source>
</evidence>
<sequence>MIDLLHSRLIKITIFTLLFVSLCTAVRADCLFMHEDASFEQNNHNLAQTNQQELKQENKGQKTPEKKQWVETFHNSVSNGVYQSAVWFDNFFTDQDCQQQKPSTNARIRLEWAPKARDLQEFKARFRIKVNLPHFSNKMDLVLSDDDEDSQNQLPLESMNTQPQTEKEHFAAAVRYVHIKNSQQYTDTRLGISGGDIFTRFRFVKRYTGEDNHSLKIEPSIYYFLQDGWGSKLLLEYDYQLSKKSQLRFNYSTHVSQSFSGVRWKHGVYKLNQINNTTASLLGLQVEGERNGERGFIVDKYTLSYRYRFNAYKEWLYFEVEPFVEWPEEDNYHTIPGIALRVEGFFYKN</sequence>
<comment type="caution">
    <text evidence="1">The sequence shown here is derived from an EMBL/GenBank/DDBJ whole genome shotgun (WGS) entry which is preliminary data.</text>
</comment>